<dbReference type="EMBL" id="BQXS01011680">
    <property type="protein sequence ID" value="GKT15536.1"/>
    <property type="molecule type" value="Genomic_DNA"/>
</dbReference>
<accession>A0ABQ5JSL0</accession>
<proteinExistence type="predicted"/>
<name>A0ABQ5JSL0_9EUKA</name>
<reference evidence="1" key="1">
    <citation type="submission" date="2022-03" db="EMBL/GenBank/DDBJ databases">
        <title>Draft genome sequence of Aduncisulcus paluster, a free-living microaerophilic Fornicata.</title>
        <authorList>
            <person name="Yuyama I."/>
            <person name="Kume K."/>
            <person name="Tamura T."/>
            <person name="Inagaki Y."/>
            <person name="Hashimoto T."/>
        </authorList>
    </citation>
    <scope>NUCLEOTIDE SEQUENCE</scope>
    <source>
        <strain evidence="1">NY0171</strain>
    </source>
</reference>
<comment type="caution">
    <text evidence="1">The sequence shown here is derived from an EMBL/GenBank/DDBJ whole genome shotgun (WGS) entry which is preliminary data.</text>
</comment>
<organism evidence="1 2">
    <name type="scientific">Aduncisulcus paluster</name>
    <dbReference type="NCBI Taxonomy" id="2918883"/>
    <lineage>
        <taxon>Eukaryota</taxon>
        <taxon>Metamonada</taxon>
        <taxon>Carpediemonas-like organisms</taxon>
        <taxon>Aduncisulcus</taxon>
    </lineage>
</organism>
<dbReference type="Proteomes" id="UP001057375">
    <property type="component" value="Unassembled WGS sequence"/>
</dbReference>
<gene>
    <name evidence="1" type="ORF">ADUPG1_010733</name>
</gene>
<protein>
    <recommendedName>
        <fullName evidence="3">GH18 domain-containing protein</fullName>
    </recommendedName>
</protein>
<evidence type="ECO:0000313" key="2">
    <source>
        <dbReference type="Proteomes" id="UP001057375"/>
    </source>
</evidence>
<sequence length="384" mass="43391">MTFFLSAFRFVSLFVALGIGFFGGQALFYHVNESQPSELIVLDSSEASYSFDPNPYIDLQKELLVWGACTTPGSFSPPCYEQIINNINNRADHLIYFSKLHGFDRVAIFGGSIEASWKNLQNMTLPSSDSLCSIVKNFNLEGITVDYLTYLNDDHDDYHELSRVKTLVSSVYSFNLNCEGQISSILFDQEPKYLNSFQSFASMLYIAKETSNTLSSQRDMTYITIGSFISPFWLDGTMTLVDSSVDIVPHLCASSDYCILMDYTSSENTFQEYGIKFSGLLSSEEDDASDVSPLSAKGSLAVEVGWIDAKDDESFGWILESDIEIWFQWLPKMIDDFLGELKHNDINGTIFIHDYAQYFKLLHGKEPDEFSYPPSGLFTKMDEN</sequence>
<keyword evidence="2" id="KW-1185">Reference proteome</keyword>
<evidence type="ECO:0008006" key="3">
    <source>
        <dbReference type="Google" id="ProtNLM"/>
    </source>
</evidence>
<evidence type="ECO:0000313" key="1">
    <source>
        <dbReference type="EMBL" id="GKT15536.1"/>
    </source>
</evidence>